<sequence length="46" mass="5652">MFSTIREGWNVRSHLYIMQDSQWNQKKKITGFYYMYTNVICKLTKV</sequence>
<comment type="caution">
    <text evidence="1">The sequence shown here is derived from an EMBL/GenBank/DDBJ whole genome shotgun (WGS) entry which is preliminary data.</text>
</comment>
<proteinExistence type="predicted"/>
<protein>
    <submittedName>
        <fullName evidence="1">Uncharacterized protein</fullName>
    </submittedName>
</protein>
<name>A0A0K9PCC5_ZOSMR</name>
<gene>
    <name evidence="1" type="ORF">ZOSMA_307G00090</name>
</gene>
<keyword evidence="2" id="KW-1185">Reference proteome</keyword>
<organism evidence="1 2">
    <name type="scientific">Zostera marina</name>
    <name type="common">Eelgrass</name>
    <dbReference type="NCBI Taxonomy" id="29655"/>
    <lineage>
        <taxon>Eukaryota</taxon>
        <taxon>Viridiplantae</taxon>
        <taxon>Streptophyta</taxon>
        <taxon>Embryophyta</taxon>
        <taxon>Tracheophyta</taxon>
        <taxon>Spermatophyta</taxon>
        <taxon>Magnoliopsida</taxon>
        <taxon>Liliopsida</taxon>
        <taxon>Zosteraceae</taxon>
        <taxon>Zostera</taxon>
    </lineage>
</organism>
<dbReference type="EMBL" id="LFYR01001005">
    <property type="protein sequence ID" value="KMZ65875.1"/>
    <property type="molecule type" value="Genomic_DNA"/>
</dbReference>
<evidence type="ECO:0000313" key="1">
    <source>
        <dbReference type="EMBL" id="KMZ65875.1"/>
    </source>
</evidence>
<dbReference type="AlphaFoldDB" id="A0A0K9PCC5"/>
<accession>A0A0K9PCC5</accession>
<evidence type="ECO:0000313" key="2">
    <source>
        <dbReference type="Proteomes" id="UP000036987"/>
    </source>
</evidence>
<reference evidence="2" key="1">
    <citation type="journal article" date="2016" name="Nature">
        <title>The genome of the seagrass Zostera marina reveals angiosperm adaptation to the sea.</title>
        <authorList>
            <person name="Olsen J.L."/>
            <person name="Rouze P."/>
            <person name="Verhelst B."/>
            <person name="Lin Y.-C."/>
            <person name="Bayer T."/>
            <person name="Collen J."/>
            <person name="Dattolo E."/>
            <person name="De Paoli E."/>
            <person name="Dittami S."/>
            <person name="Maumus F."/>
            <person name="Michel G."/>
            <person name="Kersting A."/>
            <person name="Lauritano C."/>
            <person name="Lohaus R."/>
            <person name="Toepel M."/>
            <person name="Tonon T."/>
            <person name="Vanneste K."/>
            <person name="Amirebrahimi M."/>
            <person name="Brakel J."/>
            <person name="Bostroem C."/>
            <person name="Chovatia M."/>
            <person name="Grimwood J."/>
            <person name="Jenkins J.W."/>
            <person name="Jueterbock A."/>
            <person name="Mraz A."/>
            <person name="Stam W.T."/>
            <person name="Tice H."/>
            <person name="Bornberg-Bauer E."/>
            <person name="Green P.J."/>
            <person name="Pearson G.A."/>
            <person name="Procaccini G."/>
            <person name="Duarte C.M."/>
            <person name="Schmutz J."/>
            <person name="Reusch T.B.H."/>
            <person name="Van de Peer Y."/>
        </authorList>
    </citation>
    <scope>NUCLEOTIDE SEQUENCE [LARGE SCALE GENOMIC DNA]</scope>
    <source>
        <strain evidence="2">cv. Finnish</strain>
    </source>
</reference>
<dbReference type="Proteomes" id="UP000036987">
    <property type="component" value="Unassembled WGS sequence"/>
</dbReference>